<dbReference type="GO" id="GO:0005634">
    <property type="term" value="C:nucleus"/>
    <property type="evidence" value="ECO:0007669"/>
    <property type="project" value="UniProtKB-SubCell"/>
</dbReference>
<evidence type="ECO:0000313" key="7">
    <source>
        <dbReference type="EMBL" id="WVY99486.1"/>
    </source>
</evidence>
<evidence type="ECO:0000256" key="5">
    <source>
        <dbReference type="SAM" id="MobiDB-lite"/>
    </source>
</evidence>
<feature type="coiled-coil region" evidence="4">
    <location>
        <begin position="103"/>
        <end position="134"/>
    </location>
</feature>
<evidence type="ECO:0000256" key="4">
    <source>
        <dbReference type="SAM" id="Coils"/>
    </source>
</evidence>
<dbReference type="InterPro" id="IPR004827">
    <property type="entry name" value="bZIP"/>
</dbReference>
<dbReference type="GO" id="GO:0003700">
    <property type="term" value="F:DNA-binding transcription factor activity"/>
    <property type="evidence" value="ECO:0007669"/>
    <property type="project" value="InterPro"/>
</dbReference>
<dbReference type="PROSITE" id="PS00036">
    <property type="entry name" value="BZIP_BASIC"/>
    <property type="match status" value="1"/>
</dbReference>
<dbReference type="GO" id="GO:0003677">
    <property type="term" value="F:DNA binding"/>
    <property type="evidence" value="ECO:0007669"/>
    <property type="project" value="UniProtKB-KW"/>
</dbReference>
<protein>
    <recommendedName>
        <fullName evidence="6">BZIP domain-containing protein</fullName>
    </recommendedName>
</protein>
<dbReference type="InterPro" id="IPR046347">
    <property type="entry name" value="bZIP_sf"/>
</dbReference>
<organism evidence="7 8">
    <name type="scientific">Vigna mungo</name>
    <name type="common">Black gram</name>
    <name type="synonym">Phaseolus mungo</name>
    <dbReference type="NCBI Taxonomy" id="3915"/>
    <lineage>
        <taxon>Eukaryota</taxon>
        <taxon>Viridiplantae</taxon>
        <taxon>Streptophyta</taxon>
        <taxon>Embryophyta</taxon>
        <taxon>Tracheophyta</taxon>
        <taxon>Spermatophyta</taxon>
        <taxon>Magnoliopsida</taxon>
        <taxon>eudicotyledons</taxon>
        <taxon>Gunneridae</taxon>
        <taxon>Pentapetalae</taxon>
        <taxon>rosids</taxon>
        <taxon>fabids</taxon>
        <taxon>Fabales</taxon>
        <taxon>Fabaceae</taxon>
        <taxon>Papilionoideae</taxon>
        <taxon>50 kb inversion clade</taxon>
        <taxon>NPAAA clade</taxon>
        <taxon>indigoferoid/millettioid clade</taxon>
        <taxon>Phaseoleae</taxon>
        <taxon>Vigna</taxon>
    </lineage>
</organism>
<dbReference type="AlphaFoldDB" id="A0AAQ3MYH5"/>
<keyword evidence="2" id="KW-0238">DNA-binding</keyword>
<dbReference type="PANTHER" id="PTHR22952:SF482">
    <property type="entry name" value="ABSCISIC ACID-INSENSITIVE 5-LIKE PROTEIN 2"/>
    <property type="match status" value="1"/>
</dbReference>
<dbReference type="Proteomes" id="UP001374535">
    <property type="component" value="Chromosome 8"/>
</dbReference>
<proteinExistence type="predicted"/>
<dbReference type="InterPro" id="IPR043452">
    <property type="entry name" value="BZIP46-like"/>
</dbReference>
<dbReference type="PANTHER" id="PTHR22952">
    <property type="entry name" value="CAMP-RESPONSE ELEMENT BINDING PROTEIN-RELATED"/>
    <property type="match status" value="1"/>
</dbReference>
<reference evidence="7 8" key="1">
    <citation type="journal article" date="2023" name="Life. Sci Alliance">
        <title>Evolutionary insights into 3D genome organization and epigenetic landscape of Vigna mungo.</title>
        <authorList>
            <person name="Junaid A."/>
            <person name="Singh B."/>
            <person name="Bhatia S."/>
        </authorList>
    </citation>
    <scope>NUCLEOTIDE SEQUENCE [LARGE SCALE GENOMIC DNA]</scope>
    <source>
        <strain evidence="7">Urdbean</strain>
    </source>
</reference>
<dbReference type="Pfam" id="PF00170">
    <property type="entry name" value="bZIP_1"/>
    <property type="match status" value="1"/>
</dbReference>
<evidence type="ECO:0000256" key="1">
    <source>
        <dbReference type="ARBA" id="ARBA00004123"/>
    </source>
</evidence>
<evidence type="ECO:0000313" key="8">
    <source>
        <dbReference type="Proteomes" id="UP001374535"/>
    </source>
</evidence>
<evidence type="ECO:0000256" key="3">
    <source>
        <dbReference type="ARBA" id="ARBA00023242"/>
    </source>
</evidence>
<evidence type="ECO:0000256" key="2">
    <source>
        <dbReference type="ARBA" id="ARBA00023125"/>
    </source>
</evidence>
<feature type="compositionally biased region" description="Polar residues" evidence="5">
    <location>
        <begin position="59"/>
        <end position="69"/>
    </location>
</feature>
<feature type="region of interest" description="Disordered" evidence="5">
    <location>
        <begin position="59"/>
        <end position="103"/>
    </location>
</feature>
<dbReference type="PROSITE" id="PS50217">
    <property type="entry name" value="BZIP"/>
    <property type="match status" value="1"/>
</dbReference>
<dbReference type="EMBL" id="CP144693">
    <property type="protein sequence ID" value="WVY99486.1"/>
    <property type="molecule type" value="Genomic_DNA"/>
</dbReference>
<dbReference type="FunFam" id="1.20.5.170:FF:000036">
    <property type="entry name" value="ABSCISIC ACID-INSENSITIVE 5-like protein 2"/>
    <property type="match status" value="1"/>
</dbReference>
<dbReference type="SMART" id="SM00338">
    <property type="entry name" value="BRLZ"/>
    <property type="match status" value="1"/>
</dbReference>
<evidence type="ECO:0000259" key="6">
    <source>
        <dbReference type="PROSITE" id="PS50217"/>
    </source>
</evidence>
<keyword evidence="3" id="KW-0539">Nucleus</keyword>
<name>A0AAQ3MYH5_VIGMU</name>
<feature type="domain" description="BZIP" evidence="6">
    <location>
        <begin position="82"/>
        <end position="127"/>
    </location>
</feature>
<dbReference type="SUPFAM" id="SSF57959">
    <property type="entry name" value="Leucine zipper domain"/>
    <property type="match status" value="1"/>
</dbReference>
<comment type="subcellular location">
    <subcellularLocation>
        <location evidence="1">Nucleus</location>
    </subcellularLocation>
</comment>
<gene>
    <name evidence="7" type="ORF">V8G54_025556</name>
</gene>
<keyword evidence="8" id="KW-1185">Reference proteome</keyword>
<dbReference type="Gene3D" id="1.20.5.170">
    <property type="match status" value="1"/>
</dbReference>
<keyword evidence="4" id="KW-0175">Coiled coil</keyword>
<sequence>MESKDGDDKNEKHLLQHPLVKAGVVVEEASSTVVNPQQAQYQIPQQGLMEIYMTPQNIAQSLHTGGSATSDRKRGTSKDKSFERRQKRMIKNRESAARSRARKQAYTIELEQKVSRLEEENQKLRKQKEVEDILSSVSPQKPRYQIRRTTSAWF</sequence>
<accession>A0AAQ3MYH5</accession>
<dbReference type="GO" id="GO:0045893">
    <property type="term" value="P:positive regulation of DNA-templated transcription"/>
    <property type="evidence" value="ECO:0007669"/>
    <property type="project" value="InterPro"/>
</dbReference>
<dbReference type="CDD" id="cd14707">
    <property type="entry name" value="bZIP_plant_BZIP46"/>
    <property type="match status" value="1"/>
</dbReference>
<feature type="compositionally biased region" description="Basic and acidic residues" evidence="5">
    <location>
        <begin position="70"/>
        <end position="84"/>
    </location>
</feature>